<dbReference type="PANTHER" id="PTHR35617:SF3">
    <property type="entry name" value="CORE-BINDING (CB) DOMAIN-CONTAINING PROTEIN"/>
    <property type="match status" value="1"/>
</dbReference>
<name>A0A9Q0XH35_9SAUR</name>
<gene>
    <name evidence="3" type="ORF">JRQ81_001990</name>
</gene>
<dbReference type="GO" id="GO:0003677">
    <property type="term" value="F:DNA binding"/>
    <property type="evidence" value="ECO:0007669"/>
    <property type="project" value="UniProtKB-KW"/>
</dbReference>
<dbReference type="PANTHER" id="PTHR35617">
    <property type="entry name" value="PHAGE_INTEGRASE DOMAIN-CONTAINING PROTEIN"/>
    <property type="match status" value="1"/>
</dbReference>
<comment type="caution">
    <text evidence="3">The sequence shown here is derived from an EMBL/GenBank/DDBJ whole genome shotgun (WGS) entry which is preliminary data.</text>
</comment>
<dbReference type="EMBL" id="JAPFRF010000011">
    <property type="protein sequence ID" value="KAJ7315828.1"/>
    <property type="molecule type" value="Genomic_DNA"/>
</dbReference>
<organism evidence="3 4">
    <name type="scientific">Phrynocephalus forsythii</name>
    <dbReference type="NCBI Taxonomy" id="171643"/>
    <lineage>
        <taxon>Eukaryota</taxon>
        <taxon>Metazoa</taxon>
        <taxon>Chordata</taxon>
        <taxon>Craniata</taxon>
        <taxon>Vertebrata</taxon>
        <taxon>Euteleostomi</taxon>
        <taxon>Lepidosauria</taxon>
        <taxon>Squamata</taxon>
        <taxon>Bifurcata</taxon>
        <taxon>Unidentata</taxon>
        <taxon>Episquamata</taxon>
        <taxon>Toxicofera</taxon>
        <taxon>Iguania</taxon>
        <taxon>Acrodonta</taxon>
        <taxon>Agamidae</taxon>
        <taxon>Agaminae</taxon>
        <taxon>Phrynocephalus</taxon>
    </lineage>
</organism>
<proteinExistence type="predicted"/>
<dbReference type="Gene3D" id="1.10.150.130">
    <property type="match status" value="1"/>
</dbReference>
<feature type="compositionally biased region" description="Pro residues" evidence="2">
    <location>
        <begin position="19"/>
        <end position="32"/>
    </location>
</feature>
<sequence>MVQDPPSHVLRVPSSPNGPQTPLPGWRLPPSPRCCQPPSHSMEDPLSVSQVIDSARKPSTNALYAYKWAALMAYTVQWDLPTSPTTLPVLLEFLLSLIHRGLSISIRQVCVAAIMAFQPQDSAAASLFRHPHLKTFFKGLMNIRRVTRLIPAQCSLTLVLQRLMRHPFEPLATVPLYKLSLKTAFLVAITSARRSLELAALRSCHTFPLISTDRPPKFFSNTIYRPRAFPTCTGCSSSPSLLPVSDFHSPHY</sequence>
<evidence type="ECO:0000256" key="1">
    <source>
        <dbReference type="ARBA" id="ARBA00023125"/>
    </source>
</evidence>
<keyword evidence="1" id="KW-0238">DNA-binding</keyword>
<protein>
    <submittedName>
        <fullName evidence="3">Uncharacterized protein</fullName>
    </submittedName>
</protein>
<reference evidence="3" key="1">
    <citation type="journal article" date="2023" name="DNA Res.">
        <title>Chromosome-level genome assembly of Phrynocephalus forsythii using third-generation DNA sequencing and Hi-C analysis.</title>
        <authorList>
            <person name="Qi Y."/>
            <person name="Zhao W."/>
            <person name="Zhao Y."/>
            <person name="Niu C."/>
            <person name="Cao S."/>
            <person name="Zhang Y."/>
        </authorList>
    </citation>
    <scope>NUCLEOTIDE SEQUENCE</scope>
    <source>
        <tissue evidence="3">Muscle</tissue>
    </source>
</reference>
<dbReference type="SUPFAM" id="SSF47823">
    <property type="entry name" value="lambda integrase-like, N-terminal domain"/>
    <property type="match status" value="1"/>
</dbReference>
<keyword evidence="4" id="KW-1185">Reference proteome</keyword>
<evidence type="ECO:0000313" key="3">
    <source>
        <dbReference type="EMBL" id="KAJ7315828.1"/>
    </source>
</evidence>
<feature type="region of interest" description="Disordered" evidence="2">
    <location>
        <begin position="1"/>
        <end position="42"/>
    </location>
</feature>
<dbReference type="Proteomes" id="UP001142489">
    <property type="component" value="Unassembled WGS sequence"/>
</dbReference>
<evidence type="ECO:0000256" key="2">
    <source>
        <dbReference type="SAM" id="MobiDB-lite"/>
    </source>
</evidence>
<evidence type="ECO:0000313" key="4">
    <source>
        <dbReference type="Proteomes" id="UP001142489"/>
    </source>
</evidence>
<accession>A0A9Q0XH35</accession>
<dbReference type="AlphaFoldDB" id="A0A9Q0XH35"/>
<dbReference type="InterPro" id="IPR010998">
    <property type="entry name" value="Integrase_recombinase_N"/>
</dbReference>
<dbReference type="OrthoDB" id="8442311at2759"/>